<evidence type="ECO:0000313" key="2">
    <source>
        <dbReference type="Proteomes" id="UP000504604"/>
    </source>
</evidence>
<dbReference type="KEGG" id="sind:110012110"/>
<dbReference type="InterPro" id="IPR021916">
    <property type="entry name" value="DUF3527"/>
</dbReference>
<dbReference type="PANTHER" id="PTHR31390:SF0">
    <property type="entry name" value="DOMAIN PROTEIN, PUTATIVE (DUF3527)-RELATED"/>
    <property type="match status" value="1"/>
</dbReference>
<protein>
    <submittedName>
        <fullName evidence="3 4">Uncharacterized protein LOC110012110</fullName>
    </submittedName>
</protein>
<dbReference type="Proteomes" id="UP000504604">
    <property type="component" value="Linkage group LG6"/>
</dbReference>
<dbReference type="AlphaFoldDB" id="A0A8M8V1L6"/>
<feature type="compositionally biased region" description="Basic residues" evidence="1">
    <location>
        <begin position="24"/>
        <end position="35"/>
    </location>
</feature>
<dbReference type="Pfam" id="PF12043">
    <property type="entry name" value="DUF3527"/>
    <property type="match status" value="1"/>
</dbReference>
<sequence length="744" mass="82555">MELDFDKYCVVDGSPTTVLPAPRPRSKVASRKSNGKPKCGNDIQNLNGNFREINFNRYRSASCRDARSRRGNEEHNEVLKRGSVYQSSQEVNRMKGTDAVAGRKKIEFSRGSACTSSLGIIDSLCSSDEDSSVVERNRSSTMSLSEQSTSALCKSQIDLCSRDSINYSLYSIPRRTGPQNIACSDKSRKQSSDKQSVQDLMITSKSAFAPIKASNSSEQRDLVVNLHKSLSAKLALPHSPAQSESEGSKPSSPKARFTPVRKMFDPFVKSKSHRGPMSCAKETGSERVSTHVGMSHNETICRTLQNDLSDKQQHVGCNSQCEKKENHNSVPLSSPAHLHGLLKLENKQGLPCFEFSVKSPEDVYVAKTWKVDNALTWVYTFHSFHHKRKSNASGWGFKDNKESTMVGQMLVSCYLCTELKGAGDFDDSMVTEFVLYDIAHSRKSISSQDNSSCSPDVSKVPLVSEEILSNCEQNEAPGRIKNKGQLKHLRDSGHFETQPLVASELHPDLEIAAIIMQVPFQKRESLKLRSEDRKMDRLLPNLLELCQIEQENEVISDTKSPGKMHVVIPAGNHSLPSPESRGPSPLLDRWRIGGGCDCGGWDMSCSLDVFENPNFNIAEGLPFMDNQHPAELFVQGRKDNIPAFTMRKVEDGKYEVDFHAQLSSLQAFSICVAILHAAEASTAVGQARSKQMLQSDSLRVFAEEEIKNLIDAIAEEEKSTVNKKMEEVLPSFVINPPFSPIARV</sequence>
<gene>
    <name evidence="3 4" type="primary">LOC110012110</name>
</gene>
<feature type="region of interest" description="Disordered" evidence="1">
    <location>
        <begin position="234"/>
        <end position="291"/>
    </location>
</feature>
<dbReference type="RefSeq" id="XP_020549992.1">
    <property type="nucleotide sequence ID" value="XM_020694333.1"/>
</dbReference>
<organism evidence="2 3">
    <name type="scientific">Sesamum indicum</name>
    <name type="common">Oriental sesame</name>
    <name type="synonym">Sesamum orientale</name>
    <dbReference type="NCBI Taxonomy" id="4182"/>
    <lineage>
        <taxon>Eukaryota</taxon>
        <taxon>Viridiplantae</taxon>
        <taxon>Streptophyta</taxon>
        <taxon>Embryophyta</taxon>
        <taxon>Tracheophyta</taxon>
        <taxon>Spermatophyta</taxon>
        <taxon>Magnoliopsida</taxon>
        <taxon>eudicotyledons</taxon>
        <taxon>Gunneridae</taxon>
        <taxon>Pentapetalae</taxon>
        <taxon>asterids</taxon>
        <taxon>lamiids</taxon>
        <taxon>Lamiales</taxon>
        <taxon>Pedaliaceae</taxon>
        <taxon>Sesamum</taxon>
    </lineage>
</organism>
<dbReference type="RefSeq" id="XP_020549991.1">
    <property type="nucleotide sequence ID" value="XM_020694332.1"/>
</dbReference>
<dbReference type="OrthoDB" id="1939710at2759"/>
<feature type="region of interest" description="Disordered" evidence="1">
    <location>
        <begin position="15"/>
        <end position="37"/>
    </location>
</feature>
<accession>A0A8M8V1L6</accession>
<feature type="region of interest" description="Disordered" evidence="1">
    <location>
        <begin position="178"/>
        <end position="197"/>
    </location>
</feature>
<dbReference type="Gramene" id="SIN_1015535.t">
    <property type="protein sequence ID" value="SIN_1015535.t"/>
    <property type="gene ID" value="SIN_1015535"/>
</dbReference>
<dbReference type="PANTHER" id="PTHR31390">
    <property type="entry name" value="EXPRESSED PROTEIN"/>
    <property type="match status" value="1"/>
</dbReference>
<reference evidence="3 4" key="1">
    <citation type="submission" date="2025-04" db="UniProtKB">
        <authorList>
            <consortium name="RefSeq"/>
        </authorList>
    </citation>
    <scope>IDENTIFICATION</scope>
</reference>
<feature type="compositionally biased region" description="Low complexity" evidence="1">
    <location>
        <begin position="243"/>
        <end position="254"/>
    </location>
</feature>
<evidence type="ECO:0000313" key="3">
    <source>
        <dbReference type="RefSeq" id="XP_020549991.1"/>
    </source>
</evidence>
<dbReference type="GeneID" id="110012110"/>
<evidence type="ECO:0000313" key="4">
    <source>
        <dbReference type="RefSeq" id="XP_020549992.1"/>
    </source>
</evidence>
<evidence type="ECO:0000256" key="1">
    <source>
        <dbReference type="SAM" id="MobiDB-lite"/>
    </source>
</evidence>
<proteinExistence type="predicted"/>
<keyword evidence="2" id="KW-1185">Reference proteome</keyword>
<name>A0A8M8V1L6_SESIN</name>